<dbReference type="RefSeq" id="WP_068270069.1">
    <property type="nucleotide sequence ID" value="NZ_LQZG01000001.1"/>
</dbReference>
<keyword evidence="4 9" id="KW-1003">Cell membrane</keyword>
<evidence type="ECO:0000256" key="9">
    <source>
        <dbReference type="RuleBase" id="RU361157"/>
    </source>
</evidence>
<dbReference type="GO" id="GO:0140359">
    <property type="term" value="F:ABC-type transporter activity"/>
    <property type="evidence" value="ECO:0007669"/>
    <property type="project" value="InterPro"/>
</dbReference>
<dbReference type="STRING" id="262209.AWH69_00815"/>
<evidence type="ECO:0000313" key="11">
    <source>
        <dbReference type="EMBL" id="OAB88389.1"/>
    </source>
</evidence>
<proteinExistence type="inferred from homology"/>
<keyword evidence="5" id="KW-0997">Cell inner membrane</keyword>
<dbReference type="InterPro" id="IPR047817">
    <property type="entry name" value="ABC2_TM_bact-type"/>
</dbReference>
<dbReference type="PANTHER" id="PTHR30413">
    <property type="entry name" value="INNER MEMBRANE TRANSPORT PERMEASE"/>
    <property type="match status" value="1"/>
</dbReference>
<dbReference type="GO" id="GO:0015920">
    <property type="term" value="P:lipopolysaccharide transport"/>
    <property type="evidence" value="ECO:0007669"/>
    <property type="project" value="TreeGrafter"/>
</dbReference>
<comment type="similarity">
    <text evidence="2 9">Belongs to the ABC-2 integral membrane protein family.</text>
</comment>
<evidence type="ECO:0000256" key="5">
    <source>
        <dbReference type="ARBA" id="ARBA00022519"/>
    </source>
</evidence>
<keyword evidence="12" id="KW-1185">Reference proteome</keyword>
<feature type="transmembrane region" description="Helical" evidence="9">
    <location>
        <begin position="143"/>
        <end position="168"/>
    </location>
</feature>
<dbReference type="EMBL" id="LQZG01000001">
    <property type="protein sequence ID" value="OAB88389.1"/>
    <property type="molecule type" value="Genomic_DNA"/>
</dbReference>
<comment type="caution">
    <text evidence="11">The sequence shown here is derived from an EMBL/GenBank/DDBJ whole genome shotgun (WGS) entry which is preliminary data.</text>
</comment>
<dbReference type="PROSITE" id="PS51012">
    <property type="entry name" value="ABC_TM2"/>
    <property type="match status" value="1"/>
</dbReference>
<feature type="transmembrane region" description="Helical" evidence="9">
    <location>
        <begin position="275"/>
        <end position="294"/>
    </location>
</feature>
<dbReference type="GO" id="GO:0005886">
    <property type="term" value="C:plasma membrane"/>
    <property type="evidence" value="ECO:0007669"/>
    <property type="project" value="UniProtKB-SubCell"/>
</dbReference>
<feature type="transmembrane region" description="Helical" evidence="9">
    <location>
        <begin position="104"/>
        <end position="122"/>
    </location>
</feature>
<evidence type="ECO:0000256" key="7">
    <source>
        <dbReference type="ARBA" id="ARBA00022989"/>
    </source>
</evidence>
<name>A0A176QF99_9MICO</name>
<feature type="domain" description="ABC transmembrane type-2" evidence="10">
    <location>
        <begin position="70"/>
        <end position="296"/>
    </location>
</feature>
<sequence length="303" mass="33130">MTEGPSRAPSAPVQSLSPSQAQALAERYGLTRLGTRPPLGRYVRDLWRRRSFLWTLSSAQSYARNHDNRLGQLWQLLNPALLIGSYFLIFGVLLGTTGSVSNRVGFLSIGVILFAYTSSVITRGAKSITSNLGLVRGLRFPRAVLPLSVTLTELIAATPAFGLLLVVMLVTGETPSLRWLLLPVAILLQTGILAGLAFIGARVVNASKDLGQLIPVVVRLLRYTSGVFFPVAQYAERLPGIWGDVLVYQPFALPLEAARQSLMSSQDHPFDLTTWWALAAWSIALLAIGLVIFWRDEAKYGRG</sequence>
<keyword evidence="6 9" id="KW-0812">Transmembrane</keyword>
<comment type="caution">
    <text evidence="9">Lacks conserved residue(s) required for the propagation of feature annotation.</text>
</comment>
<keyword evidence="3 9" id="KW-0813">Transport</keyword>
<evidence type="ECO:0000256" key="6">
    <source>
        <dbReference type="ARBA" id="ARBA00022692"/>
    </source>
</evidence>
<keyword evidence="7 9" id="KW-1133">Transmembrane helix</keyword>
<dbReference type="PANTHER" id="PTHR30413:SF8">
    <property type="entry name" value="TRANSPORT PERMEASE PROTEIN"/>
    <property type="match status" value="1"/>
</dbReference>
<evidence type="ECO:0000256" key="2">
    <source>
        <dbReference type="ARBA" id="ARBA00007783"/>
    </source>
</evidence>
<feature type="transmembrane region" description="Helical" evidence="9">
    <location>
        <begin position="76"/>
        <end position="98"/>
    </location>
</feature>
<dbReference type="Pfam" id="PF01061">
    <property type="entry name" value="ABC2_membrane"/>
    <property type="match status" value="1"/>
</dbReference>
<keyword evidence="8 9" id="KW-0472">Membrane</keyword>
<protein>
    <recommendedName>
        <fullName evidence="9">Transport permease protein</fullName>
    </recommendedName>
</protein>
<evidence type="ECO:0000256" key="1">
    <source>
        <dbReference type="ARBA" id="ARBA00004429"/>
    </source>
</evidence>
<evidence type="ECO:0000313" key="12">
    <source>
        <dbReference type="Proteomes" id="UP000076976"/>
    </source>
</evidence>
<comment type="subcellular location">
    <subcellularLocation>
        <location evidence="1">Cell inner membrane</location>
        <topology evidence="1">Multi-pass membrane protein</topology>
    </subcellularLocation>
    <subcellularLocation>
        <location evidence="9">Cell membrane</location>
        <topology evidence="9">Multi-pass membrane protein</topology>
    </subcellularLocation>
</comment>
<dbReference type="InterPro" id="IPR013525">
    <property type="entry name" value="ABC2_TM"/>
</dbReference>
<dbReference type="Proteomes" id="UP000076976">
    <property type="component" value="Unassembled WGS sequence"/>
</dbReference>
<dbReference type="AlphaFoldDB" id="A0A176QF99"/>
<evidence type="ECO:0000256" key="3">
    <source>
        <dbReference type="ARBA" id="ARBA00022448"/>
    </source>
</evidence>
<organism evidence="11 12">
    <name type="scientific">Janibacter melonis</name>
    <dbReference type="NCBI Taxonomy" id="262209"/>
    <lineage>
        <taxon>Bacteria</taxon>
        <taxon>Bacillati</taxon>
        <taxon>Actinomycetota</taxon>
        <taxon>Actinomycetes</taxon>
        <taxon>Micrococcales</taxon>
        <taxon>Intrasporangiaceae</taxon>
        <taxon>Janibacter</taxon>
    </lineage>
</organism>
<evidence type="ECO:0000256" key="4">
    <source>
        <dbReference type="ARBA" id="ARBA00022475"/>
    </source>
</evidence>
<reference evidence="11 12" key="1">
    <citation type="submission" date="2016-01" db="EMBL/GenBank/DDBJ databases">
        <title>Janibacter melonis strain CD11_4 genome sequencing and assembly.</title>
        <authorList>
            <person name="Nair G.R."/>
            <person name="Kaur G."/>
            <person name="Chander A.M."/>
            <person name="Mayilraj S."/>
        </authorList>
    </citation>
    <scope>NUCLEOTIDE SEQUENCE [LARGE SCALE GENOMIC DNA]</scope>
    <source>
        <strain evidence="11 12">CD11-4</strain>
    </source>
</reference>
<gene>
    <name evidence="11" type="ORF">AWH69_00815</name>
</gene>
<evidence type="ECO:0000256" key="8">
    <source>
        <dbReference type="ARBA" id="ARBA00023136"/>
    </source>
</evidence>
<evidence type="ECO:0000259" key="10">
    <source>
        <dbReference type="PROSITE" id="PS51012"/>
    </source>
</evidence>
<accession>A0A176QF99</accession>
<feature type="transmembrane region" description="Helical" evidence="9">
    <location>
        <begin position="180"/>
        <end position="204"/>
    </location>
</feature>